<protein>
    <recommendedName>
        <fullName evidence="2">AB hydrolase-1 domain-containing protein</fullName>
    </recommendedName>
</protein>
<dbReference type="Pfam" id="PF12697">
    <property type="entry name" value="Abhydrolase_6"/>
    <property type="match status" value="1"/>
</dbReference>
<dbReference type="OrthoDB" id="10253519at2759"/>
<name>A0A6A5BGE0_NAEFO</name>
<evidence type="ECO:0000313" key="3">
    <source>
        <dbReference type="EMBL" id="KAF0973716.1"/>
    </source>
</evidence>
<feature type="region of interest" description="Disordered" evidence="1">
    <location>
        <begin position="371"/>
        <end position="399"/>
    </location>
</feature>
<dbReference type="InterPro" id="IPR000073">
    <property type="entry name" value="AB_hydrolase_1"/>
</dbReference>
<gene>
    <name evidence="3" type="ORF">FDP41_007103</name>
</gene>
<dbReference type="VEuPathDB" id="AmoebaDB:FDP41_007103"/>
<dbReference type="EMBL" id="VFQX01000058">
    <property type="protein sequence ID" value="KAF0973716.1"/>
    <property type="molecule type" value="Genomic_DNA"/>
</dbReference>
<dbReference type="Gene3D" id="3.40.50.1820">
    <property type="entry name" value="alpha/beta hydrolase"/>
    <property type="match status" value="1"/>
</dbReference>
<dbReference type="Proteomes" id="UP000444721">
    <property type="component" value="Unassembled WGS sequence"/>
</dbReference>
<evidence type="ECO:0000256" key="1">
    <source>
        <dbReference type="SAM" id="MobiDB-lite"/>
    </source>
</evidence>
<accession>A0A6A5BGE0</accession>
<dbReference type="InterPro" id="IPR029058">
    <property type="entry name" value="AB_hydrolase_fold"/>
</dbReference>
<dbReference type="VEuPathDB" id="AmoebaDB:NF0076300"/>
<feature type="compositionally biased region" description="Polar residues" evidence="1">
    <location>
        <begin position="85"/>
        <end position="97"/>
    </location>
</feature>
<evidence type="ECO:0000259" key="2">
    <source>
        <dbReference type="Pfam" id="PF12697"/>
    </source>
</evidence>
<keyword evidence="4" id="KW-1185">Reference proteome</keyword>
<organism evidence="3 4">
    <name type="scientific">Naegleria fowleri</name>
    <name type="common">Brain eating amoeba</name>
    <dbReference type="NCBI Taxonomy" id="5763"/>
    <lineage>
        <taxon>Eukaryota</taxon>
        <taxon>Discoba</taxon>
        <taxon>Heterolobosea</taxon>
        <taxon>Tetramitia</taxon>
        <taxon>Eutetramitia</taxon>
        <taxon>Vahlkampfiidae</taxon>
        <taxon>Naegleria</taxon>
    </lineage>
</organism>
<dbReference type="GeneID" id="68114321"/>
<dbReference type="SUPFAM" id="SSF53474">
    <property type="entry name" value="alpha/beta-Hydrolases"/>
    <property type="match status" value="1"/>
</dbReference>
<comment type="caution">
    <text evidence="3">The sequence shown here is derived from an EMBL/GenBank/DDBJ whole genome shotgun (WGS) entry which is preliminary data.</text>
</comment>
<reference evidence="3 4" key="1">
    <citation type="journal article" date="2019" name="Sci. Rep.">
        <title>Nanopore sequencing improves the draft genome of the human pathogenic amoeba Naegleria fowleri.</title>
        <authorList>
            <person name="Liechti N."/>
            <person name="Schurch N."/>
            <person name="Bruggmann R."/>
            <person name="Wittwer M."/>
        </authorList>
    </citation>
    <scope>NUCLEOTIDE SEQUENCE [LARGE SCALE GENOMIC DNA]</scope>
    <source>
        <strain evidence="3 4">ATCC 30894</strain>
    </source>
</reference>
<evidence type="ECO:0000313" key="4">
    <source>
        <dbReference type="Proteomes" id="UP000444721"/>
    </source>
</evidence>
<dbReference type="VEuPathDB" id="AmoebaDB:NfTy_008800"/>
<feature type="region of interest" description="Disordered" evidence="1">
    <location>
        <begin position="77"/>
        <end position="107"/>
    </location>
</feature>
<feature type="compositionally biased region" description="Basic and acidic residues" evidence="1">
    <location>
        <begin position="371"/>
        <end position="388"/>
    </location>
</feature>
<feature type="compositionally biased region" description="Basic and acidic residues" evidence="1">
    <location>
        <begin position="98"/>
        <end position="107"/>
    </location>
</feature>
<dbReference type="AlphaFoldDB" id="A0A6A5BGE0"/>
<proteinExistence type="predicted"/>
<feature type="domain" description="AB hydrolase-1" evidence="2">
    <location>
        <begin position="137"/>
        <end position="317"/>
    </location>
</feature>
<sequence>MKRLFSGKFFAKTLVYTTALSFVGINFFTFAHNIRYEHWDPVRNAPKPKSGLYMEAPPEMNDSSKELKLFYTLHSNEDANKKDSPTSSSESKIQNTSENKENHSHHDEKQLVIFIPDIAETREVFQNLEYHLLHSKELESSKVYALRYDRYGYGYSDIVKGPRHLHNMSIELHNLVESVLKNNIIQNDEKVSITLVGHGFGGMLARMYLFKFGNLLQTEYNGKVNISKSILISPLHERFIQYSLFYVDYLVDWKARGLYNRLFAYHGFMEWFFKFIPNYSLEREFIDPFVESISPEIANPEWTVKYNGRVPHTDYDDTHLLSREEVTKRMHYHLRNDNLWKTIRNETTLFKRSCVQLNGARKIAESITDSEHEVSQQVEDTNHAEDLNRSNTNSNTPAVAAPINTSAIDVLVVDVNHDANTEANLGRKGIQPFFDPKNELSQTDFMRDLIEGYSNKSKVVALAQYNHYSILTSTALAQQVVNFVKK</sequence>
<dbReference type="RefSeq" id="XP_044558429.1">
    <property type="nucleotide sequence ID" value="XM_044710812.1"/>
</dbReference>
<dbReference type="OMA" id="NMSIELH"/>
<feature type="compositionally biased region" description="Polar residues" evidence="1">
    <location>
        <begin position="389"/>
        <end position="399"/>
    </location>
</feature>